<dbReference type="PROSITE" id="PS00518">
    <property type="entry name" value="ZF_RING_1"/>
    <property type="match status" value="1"/>
</dbReference>
<dbReference type="CDD" id="cd18793">
    <property type="entry name" value="SF2_C_SNF"/>
    <property type="match status" value="1"/>
</dbReference>
<accession>A0A420YAU8</accession>
<dbReference type="FunFam" id="3.40.50.10810:FF:000059">
    <property type="entry name" value="SNF2 family helicase/ATPase, putative"/>
    <property type="match status" value="1"/>
</dbReference>
<proteinExistence type="predicted"/>
<evidence type="ECO:0000256" key="4">
    <source>
        <dbReference type="ARBA" id="ARBA00022801"/>
    </source>
</evidence>
<dbReference type="OrthoDB" id="5330228at2759"/>
<evidence type="ECO:0000256" key="6">
    <source>
        <dbReference type="ARBA" id="ARBA00022840"/>
    </source>
</evidence>
<keyword evidence="1" id="KW-0479">Metal-binding</keyword>
<organism evidence="12 13">
    <name type="scientific">Coniochaeta pulveracea</name>
    <dbReference type="NCBI Taxonomy" id="177199"/>
    <lineage>
        <taxon>Eukaryota</taxon>
        <taxon>Fungi</taxon>
        <taxon>Dikarya</taxon>
        <taxon>Ascomycota</taxon>
        <taxon>Pezizomycotina</taxon>
        <taxon>Sordariomycetes</taxon>
        <taxon>Sordariomycetidae</taxon>
        <taxon>Coniochaetales</taxon>
        <taxon>Coniochaetaceae</taxon>
        <taxon>Coniochaeta</taxon>
    </lineage>
</organism>
<evidence type="ECO:0000256" key="8">
    <source>
        <dbReference type="SAM" id="MobiDB-lite"/>
    </source>
</evidence>
<dbReference type="InterPro" id="IPR052583">
    <property type="entry name" value="ATP-helicase/E3_Ub-Ligase"/>
</dbReference>
<dbReference type="SUPFAM" id="SSF52540">
    <property type="entry name" value="P-loop containing nucleoside triphosphate hydrolases"/>
    <property type="match status" value="2"/>
</dbReference>
<dbReference type="SUPFAM" id="SSF57850">
    <property type="entry name" value="RING/U-box"/>
    <property type="match status" value="1"/>
</dbReference>
<dbReference type="Gene3D" id="3.40.50.300">
    <property type="entry name" value="P-loop containing nucleotide triphosphate hydrolases"/>
    <property type="match status" value="1"/>
</dbReference>
<dbReference type="PROSITE" id="PS51192">
    <property type="entry name" value="HELICASE_ATP_BIND_1"/>
    <property type="match status" value="1"/>
</dbReference>
<keyword evidence="6" id="KW-0067">ATP-binding</keyword>
<dbReference type="InterPro" id="IPR038718">
    <property type="entry name" value="SNF2-like_sf"/>
</dbReference>
<dbReference type="Gene3D" id="3.30.40.10">
    <property type="entry name" value="Zinc/RING finger domain, C3HC4 (zinc finger)"/>
    <property type="match status" value="1"/>
</dbReference>
<reference evidence="12 13" key="1">
    <citation type="submission" date="2018-08" db="EMBL/GenBank/DDBJ databases">
        <title>Draft genome of the lignicolous fungus Coniochaeta pulveracea.</title>
        <authorList>
            <person name="Borstlap C.J."/>
            <person name="De Witt R.N."/>
            <person name="Botha A."/>
            <person name="Volschenk H."/>
        </authorList>
    </citation>
    <scope>NUCLEOTIDE SEQUENCE [LARGE SCALE GENOMIC DNA]</scope>
    <source>
        <strain evidence="12 13">CAB683</strain>
    </source>
</reference>
<protein>
    <submittedName>
        <fullName evidence="12">Uncharacterized protein</fullName>
    </submittedName>
</protein>
<dbReference type="InterPro" id="IPR000330">
    <property type="entry name" value="SNF2_N"/>
</dbReference>
<dbReference type="GO" id="GO:0006974">
    <property type="term" value="P:DNA damage response"/>
    <property type="evidence" value="ECO:0007669"/>
    <property type="project" value="TreeGrafter"/>
</dbReference>
<evidence type="ECO:0000256" key="5">
    <source>
        <dbReference type="ARBA" id="ARBA00022833"/>
    </source>
</evidence>
<dbReference type="EMBL" id="QVQW01000024">
    <property type="protein sequence ID" value="RKU45002.1"/>
    <property type="molecule type" value="Genomic_DNA"/>
</dbReference>
<dbReference type="STRING" id="177199.A0A420YAU8"/>
<dbReference type="GO" id="GO:0000209">
    <property type="term" value="P:protein polyubiquitination"/>
    <property type="evidence" value="ECO:0007669"/>
    <property type="project" value="TreeGrafter"/>
</dbReference>
<feature type="domain" description="Helicase C-terminal" evidence="11">
    <location>
        <begin position="1234"/>
        <end position="1387"/>
    </location>
</feature>
<dbReference type="PANTHER" id="PTHR45865">
    <property type="entry name" value="E3 UBIQUITIN-PROTEIN LIGASE SHPRH FAMILY MEMBER"/>
    <property type="match status" value="1"/>
</dbReference>
<dbReference type="PROSITE" id="PS50089">
    <property type="entry name" value="ZF_RING_2"/>
    <property type="match status" value="1"/>
</dbReference>
<dbReference type="InterPro" id="IPR001841">
    <property type="entry name" value="Znf_RING"/>
</dbReference>
<evidence type="ECO:0000259" key="10">
    <source>
        <dbReference type="PROSITE" id="PS51192"/>
    </source>
</evidence>
<dbReference type="InterPro" id="IPR049730">
    <property type="entry name" value="SNF2/RAD54-like_C"/>
</dbReference>
<evidence type="ECO:0000256" key="2">
    <source>
        <dbReference type="ARBA" id="ARBA00022741"/>
    </source>
</evidence>
<dbReference type="Pfam" id="PF13639">
    <property type="entry name" value="zf-RING_2"/>
    <property type="match status" value="1"/>
</dbReference>
<dbReference type="Pfam" id="PF00176">
    <property type="entry name" value="SNF2-rel_dom"/>
    <property type="match status" value="1"/>
</dbReference>
<dbReference type="InterPro" id="IPR027417">
    <property type="entry name" value="P-loop_NTPase"/>
</dbReference>
<dbReference type="SMART" id="SM00487">
    <property type="entry name" value="DEXDc"/>
    <property type="match status" value="1"/>
</dbReference>
<evidence type="ECO:0000313" key="13">
    <source>
        <dbReference type="Proteomes" id="UP000275385"/>
    </source>
</evidence>
<feature type="compositionally biased region" description="Basic and acidic residues" evidence="8">
    <location>
        <begin position="727"/>
        <end position="738"/>
    </location>
</feature>
<dbReference type="GO" id="GO:0008270">
    <property type="term" value="F:zinc ion binding"/>
    <property type="evidence" value="ECO:0007669"/>
    <property type="project" value="UniProtKB-KW"/>
</dbReference>
<dbReference type="FunFam" id="3.40.50.300:FF:001870">
    <property type="entry name" value="SNF2 family helicase/ATPase, putative"/>
    <property type="match status" value="1"/>
</dbReference>
<feature type="region of interest" description="Disordered" evidence="8">
    <location>
        <begin position="727"/>
        <end position="752"/>
    </location>
</feature>
<evidence type="ECO:0000259" key="11">
    <source>
        <dbReference type="PROSITE" id="PS51194"/>
    </source>
</evidence>
<evidence type="ECO:0000256" key="3">
    <source>
        <dbReference type="ARBA" id="ARBA00022771"/>
    </source>
</evidence>
<dbReference type="GO" id="GO:0005634">
    <property type="term" value="C:nucleus"/>
    <property type="evidence" value="ECO:0007669"/>
    <property type="project" value="TreeGrafter"/>
</dbReference>
<evidence type="ECO:0000259" key="9">
    <source>
        <dbReference type="PROSITE" id="PS50089"/>
    </source>
</evidence>
<feature type="domain" description="RING-type" evidence="9">
    <location>
        <begin position="1127"/>
        <end position="1165"/>
    </location>
</feature>
<evidence type="ECO:0000256" key="1">
    <source>
        <dbReference type="ARBA" id="ARBA00022723"/>
    </source>
</evidence>
<evidence type="ECO:0000256" key="7">
    <source>
        <dbReference type="PROSITE-ProRule" id="PRU00175"/>
    </source>
</evidence>
<dbReference type="Pfam" id="PF00271">
    <property type="entry name" value="Helicase_C"/>
    <property type="match status" value="1"/>
</dbReference>
<gene>
    <name evidence="12" type="ORF">DL546_002376</name>
</gene>
<comment type="caution">
    <text evidence="12">The sequence shown here is derived from an EMBL/GenBank/DDBJ whole genome shotgun (WGS) entry which is preliminary data.</text>
</comment>
<dbReference type="Gene3D" id="3.40.50.10810">
    <property type="entry name" value="Tandem AAA-ATPase domain"/>
    <property type="match status" value="1"/>
</dbReference>
<evidence type="ECO:0000313" key="12">
    <source>
        <dbReference type="EMBL" id="RKU45002.1"/>
    </source>
</evidence>
<feature type="domain" description="Helicase ATP-binding" evidence="10">
    <location>
        <begin position="320"/>
        <end position="525"/>
    </location>
</feature>
<keyword evidence="5" id="KW-0862">Zinc</keyword>
<dbReference type="CDD" id="cd18070">
    <property type="entry name" value="DEXQc_SHPRH"/>
    <property type="match status" value="1"/>
</dbReference>
<dbReference type="InterPro" id="IPR001650">
    <property type="entry name" value="Helicase_C-like"/>
</dbReference>
<dbReference type="PANTHER" id="PTHR45865:SF1">
    <property type="entry name" value="E3 UBIQUITIN-PROTEIN LIGASE SHPRH"/>
    <property type="match status" value="1"/>
</dbReference>
<dbReference type="PROSITE" id="PS51194">
    <property type="entry name" value="HELICASE_CTER"/>
    <property type="match status" value="1"/>
</dbReference>
<dbReference type="InterPro" id="IPR017907">
    <property type="entry name" value="Znf_RING_CS"/>
</dbReference>
<keyword evidence="2" id="KW-0547">Nucleotide-binding</keyword>
<dbReference type="Proteomes" id="UP000275385">
    <property type="component" value="Unassembled WGS sequence"/>
</dbReference>
<dbReference type="GO" id="GO:0061630">
    <property type="term" value="F:ubiquitin protein ligase activity"/>
    <property type="evidence" value="ECO:0007669"/>
    <property type="project" value="TreeGrafter"/>
</dbReference>
<name>A0A420YAU8_9PEZI</name>
<dbReference type="Pfam" id="PF26021">
    <property type="entry name" value="Ferritin_C144_05"/>
    <property type="match status" value="1"/>
</dbReference>
<dbReference type="GO" id="GO:0016787">
    <property type="term" value="F:hydrolase activity"/>
    <property type="evidence" value="ECO:0007669"/>
    <property type="project" value="UniProtKB-KW"/>
</dbReference>
<keyword evidence="4" id="KW-0378">Hydrolase</keyword>
<dbReference type="GO" id="GO:0005524">
    <property type="term" value="F:ATP binding"/>
    <property type="evidence" value="ECO:0007669"/>
    <property type="project" value="InterPro"/>
</dbReference>
<keyword evidence="13" id="KW-1185">Reference proteome</keyword>
<dbReference type="InterPro" id="IPR059033">
    <property type="entry name" value="C144_05_dom"/>
</dbReference>
<keyword evidence="3 7" id="KW-0863">Zinc-finger</keyword>
<dbReference type="InterPro" id="IPR013083">
    <property type="entry name" value="Znf_RING/FYVE/PHD"/>
</dbReference>
<dbReference type="SMART" id="SM00184">
    <property type="entry name" value="RING"/>
    <property type="match status" value="1"/>
</dbReference>
<sequence>MGRPRFGPLPALSEALTDPASIASLVDFVAALPDEFEERPAKRARPPESVESVTVARHTLQFTLQSSNYCAVSTHIVRTNVGEHLRVGGNSPLRLTPWKKSKDASFDILLPLDIRSNKSSAPDSDSMKAALMVAWTQSENPGVEASIWVSVDVNIAQTGHDVDISLCFSLEWTASRSMTKLNSRSQVDMRKAVMLNCLQNLDLSSKKQLPPKLDLQEFYEAVFVPERDRPGSDLPSGNINGLSATLYPFQRKSVQWLLTREGVQWNGSKSSDDSEQVILKPYEPDASKLPISFTALQDAFGGSIAVSPLFGRIVRDPAPFHFFQNIRGGILAEEMGLGKTLEVISLILLHRRPEEQELVFDQYLGRQIRPTKGTLIVTPPSLRDQWLSELARHAPGLKVMHYSGLKDGRKFYEEAVAQELVEQLAEHDVVIVTYDVLRSEIHVAVDPPSRSMRRAKTYKRAVCPLVQLSWWRVCIDEAQMVENWKSDTALMARLIPRVNAWAITGTPVKSSIQEDLRGLLAFLRFEPYASEDDVWKAFSTHYKDVFRQIFNLICLRHTKSEVRKELELPSQKRYVITMPFSAVEEQYYQTTFKHLVQDCGLDVTGAPLTEHWSPDNPGVQQSMRLALDRLRQMVLHPQIKGMAHGFLGTRARNRPLRTVAEVLEAMIEQSDTAMRTDQRALLLRKLQRGQVLAMLGKPQDALAIWQQVKRDSTAHVAECRDQLQKELETAQSTAEREQGSNVDEDVEDAGDGTVSARLSEARRRLRNALEIQHRAVFFCGNGYYSIKTDESVTESGSEDFKRLEQLEVDSYDLAKTIRKEILLDTQMKAKKLMEKIGYNAHHQKFAVIPGMEPMQRYGIESRRAAEASEALCGFLDEQAGVLDDWREHVIELLLQPLLDEESEEVTGEEFEDSTKLADEIAACVQALRTVLADRHLYLSGQKNQLIEHEYKVAKQTAERGEGPCPEKVLELFAVRDELIPNPVADLRGEFGSIRGIVTALRGLASKLGPRGQSSADQRASTELTIVAKELTLAQKQLSEQMKAVALMEQEATLFSDTMNARIDFYRQLQAVSDMVADYEGEASEDAYAVMMRQEEQAQRALSAAEAKHRYLVHLKEAESASEEQRLCVICQENFSVGVLTICGHQFCKECLTMWFNAHRTCPICKRKLTKDNLHDITLKPQELKLHAENDAITGARQDSPSRKTSIYSELNPERLAAIKNIDLDGPNYTTKVDTLVRHLIWLREFDPGAKSIVFSQYQNFLSILESAFDRYRIGYASITEKDGIKRFKEDPGIEVFLLHARAHSSGLNLVNASHVFLCEPILNTALELQAIARVDRIGQEHETTVWLYLVEGTVEESIYNLSAERRLEHMGRNLKGKSTRSTPELLDASLEQANSMELQQASLSKLMGKGDIAGEAVDKQDLWRCLFGHVQLAAERQSQERLRNNPAVRGFLAAEAAEARIAG</sequence>
<dbReference type="InterPro" id="IPR014001">
    <property type="entry name" value="Helicase_ATP-bd"/>
</dbReference>